<sequence>MAVVSKNIGRELEKLLGKEKVRTSEMWRLSYAYDGTPTGYKGVPDAVVFPESVNDVVKILTYANENKVPVYPRGAGSGLTGGAAPLEGGIVVSTEKMNRILEIDEDNLGALVEAGIVTYDFQKEVEKIGLFYPPDPSSYKYSTIGGNIAENAGGPRCVKYGVTKDYVMQLEVVFPDGTVSKLGSKAVKSVAGYNLKDLIVGSEGTLAFITKAYLKLIPKPEAVRTAMAIFPKVEQAAQAVADMFKAKVIPTACEFLDKNSIVAVENFAKIGLPTYAEGLLVIEVDGYEAVVDELINRAVNVCKKAGATEIRTASDEGEREAIWMARRSVSPAIVQLKPKKINEDVVVPRSRIPELIKGVYKIAEKYNLMVVNFGHAGDGNIHVNFMYEPHEQERVERAVREVFEFTISLEGSISGEHGIGWMKKEFLPLEVGDAIEKMKAVKKALDPNNIMNPGKVFDL</sequence>
<dbReference type="Pfam" id="PF02913">
    <property type="entry name" value="FAD-oxidase_C"/>
    <property type="match status" value="1"/>
</dbReference>
<dbReference type="Gene3D" id="3.30.465.10">
    <property type="match status" value="1"/>
</dbReference>
<evidence type="ECO:0000256" key="1">
    <source>
        <dbReference type="ARBA" id="ARBA00001974"/>
    </source>
</evidence>
<dbReference type="GO" id="GO:0016491">
    <property type="term" value="F:oxidoreductase activity"/>
    <property type="evidence" value="ECO:0007669"/>
    <property type="project" value="UniProtKB-KW"/>
</dbReference>
<dbReference type="Pfam" id="PF01565">
    <property type="entry name" value="FAD_binding_4"/>
    <property type="match status" value="1"/>
</dbReference>
<dbReference type="InterPro" id="IPR004113">
    <property type="entry name" value="FAD-bd_oxidored_4_C"/>
</dbReference>
<dbReference type="GO" id="GO:0071949">
    <property type="term" value="F:FAD binding"/>
    <property type="evidence" value="ECO:0007669"/>
    <property type="project" value="InterPro"/>
</dbReference>
<keyword evidence="8" id="KW-1185">Reference proteome</keyword>
<dbReference type="InterPro" id="IPR051914">
    <property type="entry name" value="FAD-linked_OxidoTrans_Type4"/>
</dbReference>
<dbReference type="InterPro" id="IPR006094">
    <property type="entry name" value="Oxid_FAD_bind_N"/>
</dbReference>
<dbReference type="EMBL" id="FXTM01000007">
    <property type="protein sequence ID" value="SMO49766.1"/>
    <property type="molecule type" value="Genomic_DNA"/>
</dbReference>
<protein>
    <submittedName>
        <fullName evidence="7">Glycolate oxidase</fullName>
    </submittedName>
</protein>
<dbReference type="InterPro" id="IPR016164">
    <property type="entry name" value="FAD-linked_Oxase-like_C"/>
</dbReference>
<dbReference type="AlphaFoldDB" id="A0A521BRI1"/>
<keyword evidence="3" id="KW-0285">Flavoprotein</keyword>
<comment type="similarity">
    <text evidence="2">Belongs to the FAD-binding oxidoreductase/transferase type 4 family.</text>
</comment>
<proteinExistence type="inferred from homology"/>
<feature type="domain" description="FAD-binding PCMH-type" evidence="6">
    <location>
        <begin position="40"/>
        <end position="219"/>
    </location>
</feature>
<dbReference type="InterPro" id="IPR016169">
    <property type="entry name" value="FAD-bd_PCMH_sub2"/>
</dbReference>
<dbReference type="Proteomes" id="UP000317315">
    <property type="component" value="Unassembled WGS sequence"/>
</dbReference>
<evidence type="ECO:0000256" key="4">
    <source>
        <dbReference type="ARBA" id="ARBA00022827"/>
    </source>
</evidence>
<dbReference type="FunFam" id="1.10.45.10:FF:000001">
    <property type="entry name" value="D-lactate dehydrogenase mitochondrial"/>
    <property type="match status" value="1"/>
</dbReference>
<dbReference type="Gene3D" id="1.10.45.10">
    <property type="entry name" value="Vanillyl-alcohol Oxidase, Chain A, domain 4"/>
    <property type="match status" value="1"/>
</dbReference>
<evidence type="ECO:0000256" key="5">
    <source>
        <dbReference type="ARBA" id="ARBA00023002"/>
    </source>
</evidence>
<evidence type="ECO:0000259" key="6">
    <source>
        <dbReference type="PROSITE" id="PS51387"/>
    </source>
</evidence>
<dbReference type="SUPFAM" id="SSF55103">
    <property type="entry name" value="FAD-linked oxidases, C-terminal domain"/>
    <property type="match status" value="1"/>
</dbReference>
<name>A0A521BRI1_9BACT</name>
<evidence type="ECO:0000256" key="2">
    <source>
        <dbReference type="ARBA" id="ARBA00008000"/>
    </source>
</evidence>
<keyword evidence="5" id="KW-0560">Oxidoreductase</keyword>
<dbReference type="InterPro" id="IPR016166">
    <property type="entry name" value="FAD-bd_PCMH"/>
</dbReference>
<gene>
    <name evidence="7" type="ORF">SAMN06269117_10721</name>
</gene>
<dbReference type="PROSITE" id="PS51387">
    <property type="entry name" value="FAD_PCMH"/>
    <property type="match status" value="1"/>
</dbReference>
<evidence type="ECO:0000313" key="7">
    <source>
        <dbReference type="EMBL" id="SMO49766.1"/>
    </source>
</evidence>
<evidence type="ECO:0000313" key="8">
    <source>
        <dbReference type="Proteomes" id="UP000317315"/>
    </source>
</evidence>
<dbReference type="Gene3D" id="3.30.70.2740">
    <property type="match status" value="1"/>
</dbReference>
<accession>A0A521BRI1</accession>
<dbReference type="RefSeq" id="WP_185954228.1">
    <property type="nucleotide sequence ID" value="NZ_FXTM01000007.1"/>
</dbReference>
<reference evidence="7 8" key="1">
    <citation type="submission" date="2017-05" db="EMBL/GenBank/DDBJ databases">
        <authorList>
            <person name="Varghese N."/>
            <person name="Submissions S."/>
        </authorList>
    </citation>
    <scope>NUCLEOTIDE SEQUENCE [LARGE SCALE GENOMIC DNA]</scope>
    <source>
        <strain evidence="7 8">DSM 16304</strain>
    </source>
</reference>
<dbReference type="PANTHER" id="PTHR42934">
    <property type="entry name" value="GLYCOLATE OXIDASE SUBUNIT GLCD"/>
    <property type="match status" value="1"/>
</dbReference>
<dbReference type="SUPFAM" id="SSF56176">
    <property type="entry name" value="FAD-binding/transporter-associated domain-like"/>
    <property type="match status" value="1"/>
</dbReference>
<dbReference type="InterPro" id="IPR036318">
    <property type="entry name" value="FAD-bd_PCMH-like_sf"/>
</dbReference>
<keyword evidence="4" id="KW-0274">FAD</keyword>
<evidence type="ECO:0000256" key="3">
    <source>
        <dbReference type="ARBA" id="ARBA00022630"/>
    </source>
</evidence>
<dbReference type="PANTHER" id="PTHR42934:SF2">
    <property type="entry name" value="GLYCOLATE OXIDASE SUBUNIT GLCD"/>
    <property type="match status" value="1"/>
</dbReference>
<comment type="cofactor">
    <cofactor evidence="1">
        <name>FAD</name>
        <dbReference type="ChEBI" id="CHEBI:57692"/>
    </cofactor>
</comment>
<organism evidence="7 8">
    <name type="scientific">Balnearium lithotrophicum</name>
    <dbReference type="NCBI Taxonomy" id="223788"/>
    <lineage>
        <taxon>Bacteria</taxon>
        <taxon>Pseudomonadati</taxon>
        <taxon>Aquificota</taxon>
        <taxon>Aquificia</taxon>
        <taxon>Desulfurobacteriales</taxon>
        <taxon>Desulfurobacteriaceae</taxon>
        <taxon>Balnearium</taxon>
    </lineage>
</organism>
<dbReference type="FunFam" id="3.30.70.2740:FF:000001">
    <property type="entry name" value="D-lactate dehydrogenase mitochondrial"/>
    <property type="match status" value="1"/>
</dbReference>
<dbReference type="InterPro" id="IPR016171">
    <property type="entry name" value="Vanillyl_alc_oxidase_C-sub2"/>
</dbReference>